<protein>
    <submittedName>
        <fullName evidence="1">Uncharacterized protein</fullName>
    </submittedName>
</protein>
<name>X1H7J0_9ZZZZ</name>
<organism evidence="1">
    <name type="scientific">marine sediment metagenome</name>
    <dbReference type="NCBI Taxonomy" id="412755"/>
    <lineage>
        <taxon>unclassified sequences</taxon>
        <taxon>metagenomes</taxon>
        <taxon>ecological metagenomes</taxon>
    </lineage>
</organism>
<proteinExistence type="predicted"/>
<dbReference type="EMBL" id="BARU01007100">
    <property type="protein sequence ID" value="GAH41278.1"/>
    <property type="molecule type" value="Genomic_DNA"/>
</dbReference>
<accession>X1H7J0</accession>
<evidence type="ECO:0000313" key="1">
    <source>
        <dbReference type="EMBL" id="GAH41278.1"/>
    </source>
</evidence>
<comment type="caution">
    <text evidence="1">The sequence shown here is derived from an EMBL/GenBank/DDBJ whole genome shotgun (WGS) entry which is preliminary data.</text>
</comment>
<sequence>MKIWRLFRKKEQIDCETCKFYVEEEGSGCIPFSRGSHEEARELCKADRHRCGEEQEDCEVCSSHAYRENDIRKMCSRFNVPLYEMAVIAHPAATDSWNCIYWQSKKKGEGK</sequence>
<gene>
    <name evidence="1" type="ORF">S03H2_14002</name>
</gene>
<reference evidence="1" key="1">
    <citation type="journal article" date="2014" name="Front. Microbiol.">
        <title>High frequency of phylogenetically diverse reductive dehalogenase-homologous genes in deep subseafloor sedimentary metagenomes.</title>
        <authorList>
            <person name="Kawai M."/>
            <person name="Futagami T."/>
            <person name="Toyoda A."/>
            <person name="Takaki Y."/>
            <person name="Nishi S."/>
            <person name="Hori S."/>
            <person name="Arai W."/>
            <person name="Tsubouchi T."/>
            <person name="Morono Y."/>
            <person name="Uchiyama I."/>
            <person name="Ito T."/>
            <person name="Fujiyama A."/>
            <person name="Inagaki F."/>
            <person name="Takami H."/>
        </authorList>
    </citation>
    <scope>NUCLEOTIDE SEQUENCE</scope>
    <source>
        <strain evidence="1">Expedition CK06-06</strain>
    </source>
</reference>
<dbReference type="AlphaFoldDB" id="X1H7J0"/>